<dbReference type="EMBL" id="JADEYC010000009">
    <property type="protein sequence ID" value="MBE9373931.1"/>
    <property type="molecule type" value="Genomic_DNA"/>
</dbReference>
<accession>A0A929B9J9</accession>
<comment type="caution">
    <text evidence="3">The sequence shown here is derived from an EMBL/GenBank/DDBJ whole genome shotgun (WGS) entry which is preliminary data.</text>
</comment>
<feature type="compositionally biased region" description="Low complexity" evidence="1">
    <location>
        <begin position="59"/>
        <end position="121"/>
    </location>
</feature>
<sequence>MPTYQYACTECDHRFETVQSFSEDSLTECPECTGRLRKLFNAVGIVFKGSGFYRTDNRSGSSTSSSGGSSSSGSESSGSSGSESGSSSPSSDSSSSSTAGSSSSASSSGSSSTSTTAAAAS</sequence>
<evidence type="ECO:0000256" key="1">
    <source>
        <dbReference type="SAM" id="MobiDB-lite"/>
    </source>
</evidence>
<proteinExistence type="predicted"/>
<dbReference type="PANTHER" id="PTHR34404:SF2">
    <property type="entry name" value="CONSERVED SERINE RICH PROTEIN"/>
    <property type="match status" value="1"/>
</dbReference>
<dbReference type="Proteomes" id="UP000598360">
    <property type="component" value="Unassembled WGS sequence"/>
</dbReference>
<feature type="domain" description="Putative regulatory protein FmdB zinc ribbon" evidence="2">
    <location>
        <begin position="1"/>
        <end position="41"/>
    </location>
</feature>
<protein>
    <submittedName>
        <fullName evidence="3">FmdB family transcriptional regulator</fullName>
    </submittedName>
</protein>
<dbReference type="Pfam" id="PF09723">
    <property type="entry name" value="Zn_ribbon_8"/>
    <property type="match status" value="1"/>
</dbReference>
<evidence type="ECO:0000259" key="2">
    <source>
        <dbReference type="SMART" id="SM00834"/>
    </source>
</evidence>
<reference evidence="3" key="1">
    <citation type="submission" date="2020-10" db="EMBL/GenBank/DDBJ databases">
        <title>Diversity and distribution of actinomycetes associated with coral in the coast of Hainan.</title>
        <authorList>
            <person name="Li F."/>
        </authorList>
    </citation>
    <scope>NUCLEOTIDE SEQUENCE</scope>
    <source>
        <strain evidence="3">HNM0983</strain>
    </source>
</reference>
<keyword evidence="4" id="KW-1185">Reference proteome</keyword>
<gene>
    <name evidence="3" type="ORF">IQ251_05660</name>
</gene>
<evidence type="ECO:0000313" key="3">
    <source>
        <dbReference type="EMBL" id="MBE9373931.1"/>
    </source>
</evidence>
<dbReference type="NCBIfam" id="TIGR02605">
    <property type="entry name" value="CxxC_CxxC_SSSS"/>
    <property type="match status" value="1"/>
</dbReference>
<name>A0A929B9J9_9PSEU</name>
<evidence type="ECO:0000313" key="4">
    <source>
        <dbReference type="Proteomes" id="UP000598360"/>
    </source>
</evidence>
<dbReference type="SMART" id="SM00834">
    <property type="entry name" value="CxxC_CXXC_SSSS"/>
    <property type="match status" value="1"/>
</dbReference>
<dbReference type="InterPro" id="IPR013429">
    <property type="entry name" value="Regulatory_FmdB_Zinc_ribbon"/>
</dbReference>
<feature type="region of interest" description="Disordered" evidence="1">
    <location>
        <begin position="51"/>
        <end position="121"/>
    </location>
</feature>
<organism evidence="3 4">
    <name type="scientific">Saccharopolyspora montiporae</name>
    <dbReference type="NCBI Taxonomy" id="2781240"/>
    <lineage>
        <taxon>Bacteria</taxon>
        <taxon>Bacillati</taxon>
        <taxon>Actinomycetota</taxon>
        <taxon>Actinomycetes</taxon>
        <taxon>Pseudonocardiales</taxon>
        <taxon>Pseudonocardiaceae</taxon>
        <taxon>Saccharopolyspora</taxon>
    </lineage>
</organism>
<dbReference type="AlphaFoldDB" id="A0A929B9J9"/>
<dbReference type="PANTHER" id="PTHR34404">
    <property type="entry name" value="REGULATORY PROTEIN, FMDB FAMILY"/>
    <property type="match status" value="1"/>
</dbReference>